<dbReference type="PROSITE" id="PS01237">
    <property type="entry name" value="UPF0028"/>
    <property type="match status" value="1"/>
</dbReference>
<keyword evidence="8" id="KW-0472">Membrane</keyword>
<evidence type="ECO:0000256" key="2">
    <source>
        <dbReference type="ARBA" id="ARBA00006636"/>
    </source>
</evidence>
<accession>A0ABV2B3B6</accession>
<keyword evidence="4 9" id="KW-0378">Hydrolase</keyword>
<evidence type="ECO:0000259" key="11">
    <source>
        <dbReference type="PROSITE" id="PS51635"/>
    </source>
</evidence>
<dbReference type="SMART" id="SM00100">
    <property type="entry name" value="cNMP"/>
    <property type="match status" value="1"/>
</dbReference>
<keyword evidence="5 9" id="KW-0442">Lipid degradation</keyword>
<evidence type="ECO:0000256" key="6">
    <source>
        <dbReference type="ARBA" id="ARBA00022989"/>
    </source>
</evidence>
<feature type="short sequence motif" description="GXGXXG" evidence="9">
    <location>
        <begin position="329"/>
        <end position="334"/>
    </location>
</feature>
<dbReference type="SUPFAM" id="SSF51206">
    <property type="entry name" value="cAMP-binding domain-like"/>
    <property type="match status" value="1"/>
</dbReference>
<comment type="similarity">
    <text evidence="2">Belongs to the NTE family.</text>
</comment>
<dbReference type="Pfam" id="PF24179">
    <property type="entry name" value="NTE_Ploop"/>
    <property type="match status" value="1"/>
</dbReference>
<evidence type="ECO:0000256" key="7">
    <source>
        <dbReference type="ARBA" id="ARBA00023098"/>
    </source>
</evidence>
<feature type="domain" description="PNPLA" evidence="11">
    <location>
        <begin position="325"/>
        <end position="485"/>
    </location>
</feature>
<dbReference type="Pfam" id="PF01734">
    <property type="entry name" value="Patatin"/>
    <property type="match status" value="1"/>
</dbReference>
<sequence>MDIVAALKSSTLFRELDRRALRSIASKAEWIERGGGQYLFRVGEDSDALYLVASGRIRVVRPEADRTPLLLGEIGAGDTVGEITLITAEPHSSDAYALRDTALIRISREVFETLVVSHPTAMLRVTRMVVDRLRSARPAPQRESVRSARTFAVVPAHPGVDVKAFAAHLSRELGLAGATLRLDAERVNRAMGEGASAVDFGIGERNRELAGWLTQLEERYRYIVYEASPEPDAWTRRCLRQADRILLIAHGDQRPFLSRNLSWIREQALRAPQEMVVLAPANAGYSPRSWKECAGASAQHRVQMGLPDAQMGRLARMVSGRAVCLVLGGGGARGFAHLGLIRAMQEKGIPIDAVGGTSMGAMVAAMLAMGLDAQQMLSRMRETFVTGKFLNDYSLSRISLISAEKFRRQLKVVFGERHIEDLELPFYCLSTNLTRGIPVVHDQGELATWVGASMAVPGIAPPIVHRGELLVDGGLLNAIPFDVMADMGRGQVIVSDVSREPNLRVEMAEDADATSLLSLGAGARHLNMFKILFHTATLTSERESRDIDARADLVLHMPVGGISMFDWDELDEIVYRAYHHADQKLDEWRSNQVDAFRARVIANRAEKS</sequence>
<dbReference type="InterPro" id="IPR018490">
    <property type="entry name" value="cNMP-bd_dom_sf"/>
</dbReference>
<feature type="short sequence motif" description="DGA/G" evidence="9">
    <location>
        <begin position="472"/>
        <end position="474"/>
    </location>
</feature>
<evidence type="ECO:0000256" key="5">
    <source>
        <dbReference type="ARBA" id="ARBA00022963"/>
    </source>
</evidence>
<dbReference type="Proteomes" id="UP001460888">
    <property type="component" value="Unassembled WGS sequence"/>
</dbReference>
<dbReference type="PROSITE" id="PS50042">
    <property type="entry name" value="CNMP_BINDING_3"/>
    <property type="match status" value="1"/>
</dbReference>
<evidence type="ECO:0000256" key="1">
    <source>
        <dbReference type="ARBA" id="ARBA00004370"/>
    </source>
</evidence>
<feature type="domain" description="Cyclic nucleotide-binding" evidence="10">
    <location>
        <begin position="12"/>
        <end position="132"/>
    </location>
</feature>
<keyword evidence="13" id="KW-1185">Reference proteome</keyword>
<evidence type="ECO:0000256" key="3">
    <source>
        <dbReference type="ARBA" id="ARBA00022692"/>
    </source>
</evidence>
<dbReference type="InterPro" id="IPR050301">
    <property type="entry name" value="NTE"/>
</dbReference>
<dbReference type="RefSeq" id="WP_353112523.1">
    <property type="nucleotide sequence ID" value="NZ_APND01000004.1"/>
</dbReference>
<keyword evidence="3" id="KW-0812">Transmembrane</keyword>
<dbReference type="EMBL" id="APND01000004">
    <property type="protein sequence ID" value="MES1930376.1"/>
    <property type="molecule type" value="Genomic_DNA"/>
</dbReference>
<dbReference type="Gene3D" id="3.40.1090.10">
    <property type="entry name" value="Cytosolic phospholipase A2 catalytic domain"/>
    <property type="match status" value="1"/>
</dbReference>
<comment type="subcellular location">
    <subcellularLocation>
        <location evidence="1">Membrane</location>
    </subcellularLocation>
</comment>
<dbReference type="PROSITE" id="PS51635">
    <property type="entry name" value="PNPLA"/>
    <property type="match status" value="1"/>
</dbReference>
<dbReference type="InterPro" id="IPR016035">
    <property type="entry name" value="Acyl_Trfase/lysoPLipase"/>
</dbReference>
<keyword evidence="6" id="KW-1133">Transmembrane helix</keyword>
<organism evidence="12 13">
    <name type="scientific">Salinisphaera dokdonensis CL-ES53</name>
    <dbReference type="NCBI Taxonomy" id="1304272"/>
    <lineage>
        <taxon>Bacteria</taxon>
        <taxon>Pseudomonadati</taxon>
        <taxon>Pseudomonadota</taxon>
        <taxon>Gammaproteobacteria</taxon>
        <taxon>Salinisphaerales</taxon>
        <taxon>Salinisphaeraceae</taxon>
        <taxon>Salinisphaera</taxon>
    </lineage>
</organism>
<dbReference type="CDD" id="cd07205">
    <property type="entry name" value="Pat_PNPLA6_PNPLA7_NTE1_like"/>
    <property type="match status" value="1"/>
</dbReference>
<comment type="caution">
    <text evidence="12">The sequence shown here is derived from an EMBL/GenBank/DDBJ whole genome shotgun (WGS) entry which is preliminary data.</text>
</comment>
<dbReference type="InterPro" id="IPR056556">
    <property type="entry name" value="NTE1_P-loop_dom"/>
</dbReference>
<dbReference type="PANTHER" id="PTHR14226:SF29">
    <property type="entry name" value="NEUROPATHY TARGET ESTERASE SWS"/>
    <property type="match status" value="1"/>
</dbReference>
<evidence type="ECO:0000259" key="10">
    <source>
        <dbReference type="PROSITE" id="PS50042"/>
    </source>
</evidence>
<name>A0ABV2B3B6_9GAMM</name>
<dbReference type="CDD" id="cd00038">
    <property type="entry name" value="CAP_ED"/>
    <property type="match status" value="1"/>
</dbReference>
<proteinExistence type="inferred from homology"/>
<gene>
    <name evidence="12" type="ORF">SADO_14013</name>
</gene>
<dbReference type="Pfam" id="PF00027">
    <property type="entry name" value="cNMP_binding"/>
    <property type="match status" value="1"/>
</dbReference>
<feature type="short sequence motif" description="GXSXG" evidence="9">
    <location>
        <begin position="356"/>
        <end position="360"/>
    </location>
</feature>
<dbReference type="InterPro" id="IPR014710">
    <property type="entry name" value="RmlC-like_jellyroll"/>
</dbReference>
<evidence type="ECO:0000256" key="9">
    <source>
        <dbReference type="PROSITE-ProRule" id="PRU01161"/>
    </source>
</evidence>
<evidence type="ECO:0000256" key="4">
    <source>
        <dbReference type="ARBA" id="ARBA00022801"/>
    </source>
</evidence>
<reference evidence="12 13" key="1">
    <citation type="submission" date="2013-03" db="EMBL/GenBank/DDBJ databases">
        <title>Salinisphaera dokdonensis CL-ES53 Genome Sequencing.</title>
        <authorList>
            <person name="Li C."/>
            <person name="Lai Q."/>
            <person name="Shao Z."/>
        </authorList>
    </citation>
    <scope>NUCLEOTIDE SEQUENCE [LARGE SCALE GENOMIC DNA]</scope>
    <source>
        <strain evidence="12 13">CL-ES53</strain>
    </source>
</reference>
<dbReference type="PANTHER" id="PTHR14226">
    <property type="entry name" value="NEUROPATHY TARGET ESTERASE/SWISS CHEESE D.MELANOGASTER"/>
    <property type="match status" value="1"/>
</dbReference>
<evidence type="ECO:0000313" key="13">
    <source>
        <dbReference type="Proteomes" id="UP001460888"/>
    </source>
</evidence>
<protein>
    <submittedName>
        <fullName evidence="12">Cyclic nucleotide-binding protein</fullName>
    </submittedName>
</protein>
<keyword evidence="7 9" id="KW-0443">Lipid metabolism</keyword>
<evidence type="ECO:0000313" key="12">
    <source>
        <dbReference type="EMBL" id="MES1930376.1"/>
    </source>
</evidence>
<feature type="active site" description="Proton acceptor" evidence="9">
    <location>
        <position position="472"/>
    </location>
</feature>
<dbReference type="InterPro" id="IPR002641">
    <property type="entry name" value="PNPLA_dom"/>
</dbReference>
<dbReference type="InterPro" id="IPR001423">
    <property type="entry name" value="LysoPLipase_patatin_CS"/>
</dbReference>
<evidence type="ECO:0000256" key="8">
    <source>
        <dbReference type="ARBA" id="ARBA00023136"/>
    </source>
</evidence>
<dbReference type="InterPro" id="IPR000595">
    <property type="entry name" value="cNMP-bd_dom"/>
</dbReference>
<feature type="active site" description="Nucleophile" evidence="9">
    <location>
        <position position="358"/>
    </location>
</feature>
<dbReference type="SUPFAM" id="SSF52151">
    <property type="entry name" value="FabD/lysophospholipase-like"/>
    <property type="match status" value="1"/>
</dbReference>
<dbReference type="Gene3D" id="2.60.120.10">
    <property type="entry name" value="Jelly Rolls"/>
    <property type="match status" value="1"/>
</dbReference>